<name>A0A9N9J785_9GLOM</name>
<feature type="region of interest" description="Disordered" evidence="1">
    <location>
        <begin position="154"/>
        <end position="177"/>
    </location>
</feature>
<evidence type="ECO:0000313" key="3">
    <source>
        <dbReference type="Proteomes" id="UP000789405"/>
    </source>
</evidence>
<gene>
    <name evidence="2" type="ORF">DERYTH_LOCUS18464</name>
</gene>
<organism evidence="2 3">
    <name type="scientific">Dentiscutata erythropus</name>
    <dbReference type="NCBI Taxonomy" id="1348616"/>
    <lineage>
        <taxon>Eukaryota</taxon>
        <taxon>Fungi</taxon>
        <taxon>Fungi incertae sedis</taxon>
        <taxon>Mucoromycota</taxon>
        <taxon>Glomeromycotina</taxon>
        <taxon>Glomeromycetes</taxon>
        <taxon>Diversisporales</taxon>
        <taxon>Gigasporaceae</taxon>
        <taxon>Dentiscutata</taxon>
    </lineage>
</organism>
<feature type="non-terminal residue" evidence="2">
    <location>
        <position position="1"/>
    </location>
</feature>
<protein>
    <submittedName>
        <fullName evidence="2">11576_t:CDS:1</fullName>
    </submittedName>
</protein>
<dbReference type="Proteomes" id="UP000789405">
    <property type="component" value="Unassembled WGS sequence"/>
</dbReference>
<dbReference type="AlphaFoldDB" id="A0A9N9J785"/>
<reference evidence="2" key="1">
    <citation type="submission" date="2021-06" db="EMBL/GenBank/DDBJ databases">
        <authorList>
            <person name="Kallberg Y."/>
            <person name="Tangrot J."/>
            <person name="Rosling A."/>
        </authorList>
    </citation>
    <scope>NUCLEOTIDE SEQUENCE</scope>
    <source>
        <strain evidence="2">MA453B</strain>
    </source>
</reference>
<sequence>SPSLSYDTASSHKVVRSSSYGPLDNYVIRLLSKQDKETFEILLLRLTLPDHRILGEQILNAAVSKQNETMLNELCQDKIVIILSFDGWTNVKNEQLLGIMITTSEGNLHVWKAIDISLKRKLYIEVIEKTKAMINELKNMETILRIASKGAPGTTMKPLETNEGVESKGEVVSLENE</sequence>
<dbReference type="EMBL" id="CAJVPY010018756">
    <property type="protein sequence ID" value="CAG8768481.1"/>
    <property type="molecule type" value="Genomic_DNA"/>
</dbReference>
<accession>A0A9N9J785</accession>
<dbReference type="OrthoDB" id="2411751at2759"/>
<proteinExistence type="predicted"/>
<feature type="non-terminal residue" evidence="2">
    <location>
        <position position="177"/>
    </location>
</feature>
<comment type="caution">
    <text evidence="2">The sequence shown here is derived from an EMBL/GenBank/DDBJ whole genome shotgun (WGS) entry which is preliminary data.</text>
</comment>
<evidence type="ECO:0000256" key="1">
    <source>
        <dbReference type="SAM" id="MobiDB-lite"/>
    </source>
</evidence>
<keyword evidence="3" id="KW-1185">Reference proteome</keyword>
<evidence type="ECO:0000313" key="2">
    <source>
        <dbReference type="EMBL" id="CAG8768481.1"/>
    </source>
</evidence>